<dbReference type="SMART" id="SM00412">
    <property type="entry name" value="Cu_FIST"/>
    <property type="match status" value="1"/>
</dbReference>
<feature type="compositionally biased region" description="Polar residues" evidence="8">
    <location>
        <begin position="554"/>
        <end position="565"/>
    </location>
</feature>
<dbReference type="Proteomes" id="UP000034164">
    <property type="component" value="Unassembled WGS sequence"/>
</dbReference>
<dbReference type="FunFam" id="3.90.430.10:FF:000001">
    <property type="entry name" value="Copper fist DNA-binding protein"/>
    <property type="match status" value="1"/>
</dbReference>
<evidence type="ECO:0000256" key="4">
    <source>
        <dbReference type="ARBA" id="ARBA00023008"/>
    </source>
</evidence>
<evidence type="ECO:0000256" key="7">
    <source>
        <dbReference type="ARBA" id="ARBA00023242"/>
    </source>
</evidence>
<dbReference type="InterPro" id="IPR001083">
    <property type="entry name" value="Cu_fist_DNA-bd_dom"/>
</dbReference>
<evidence type="ECO:0000313" key="11">
    <source>
        <dbReference type="Proteomes" id="UP000034164"/>
    </source>
</evidence>
<evidence type="ECO:0000256" key="3">
    <source>
        <dbReference type="ARBA" id="ARBA00022833"/>
    </source>
</evidence>
<dbReference type="SMART" id="SM01090">
    <property type="entry name" value="Copper-fist"/>
    <property type="match status" value="1"/>
</dbReference>
<dbReference type="GO" id="GO:0006879">
    <property type="term" value="P:intracellular iron ion homeostasis"/>
    <property type="evidence" value="ECO:0007669"/>
    <property type="project" value="TreeGrafter"/>
</dbReference>
<evidence type="ECO:0000256" key="2">
    <source>
        <dbReference type="ARBA" id="ARBA00022723"/>
    </source>
</evidence>
<evidence type="ECO:0000256" key="8">
    <source>
        <dbReference type="SAM" id="MobiDB-lite"/>
    </source>
</evidence>
<dbReference type="PANTHER" id="PTHR28088">
    <property type="entry name" value="TRANSCRIPTIONAL ACTIVATOR HAA1-RELATED"/>
    <property type="match status" value="1"/>
</dbReference>
<dbReference type="Pfam" id="PF00649">
    <property type="entry name" value="Copper-fist"/>
    <property type="match status" value="1"/>
</dbReference>
<dbReference type="SUPFAM" id="SSF57879">
    <property type="entry name" value="Zinc domain conserved in yeast copper-regulated transcription factors"/>
    <property type="match status" value="1"/>
</dbReference>
<keyword evidence="5" id="KW-0805">Transcription regulation</keyword>
<protein>
    <recommendedName>
        <fullName evidence="9">Copper-fist domain-containing protein</fullName>
    </recommendedName>
</protein>
<keyword evidence="6" id="KW-0804">Transcription</keyword>
<feature type="compositionally biased region" description="Polar residues" evidence="8">
    <location>
        <begin position="142"/>
        <end position="158"/>
    </location>
</feature>
<evidence type="ECO:0000313" key="10">
    <source>
        <dbReference type="EMBL" id="KKZ68321.1"/>
    </source>
</evidence>
<evidence type="ECO:0000256" key="5">
    <source>
        <dbReference type="ARBA" id="ARBA00023015"/>
    </source>
</evidence>
<dbReference type="InterPro" id="IPR051763">
    <property type="entry name" value="Copper_Homeo_Regul"/>
</dbReference>
<reference evidence="11" key="1">
    <citation type="journal article" date="2015" name="PLoS Genet.">
        <title>The dynamic genome and transcriptome of the human fungal pathogen Blastomyces and close relative Emmonsia.</title>
        <authorList>
            <person name="Munoz J.F."/>
            <person name="Gauthier G.M."/>
            <person name="Desjardins C.A."/>
            <person name="Gallo J.E."/>
            <person name="Holder J."/>
            <person name="Sullivan T.D."/>
            <person name="Marty A.J."/>
            <person name="Carmen J.C."/>
            <person name="Chen Z."/>
            <person name="Ding L."/>
            <person name="Gujja S."/>
            <person name="Magrini V."/>
            <person name="Misas E."/>
            <person name="Mitreva M."/>
            <person name="Priest M."/>
            <person name="Saif S."/>
            <person name="Whiston E.A."/>
            <person name="Young S."/>
            <person name="Zeng Q."/>
            <person name="Goldman W.E."/>
            <person name="Mardis E.R."/>
            <person name="Taylor J.W."/>
            <person name="McEwen J.G."/>
            <person name="Clay O.K."/>
            <person name="Klein B.S."/>
            <person name="Cuomo C.A."/>
        </authorList>
    </citation>
    <scope>NUCLEOTIDE SEQUENCE [LARGE SCALE GENOMIC DNA]</scope>
    <source>
        <strain evidence="11">UAMH 3008</strain>
    </source>
</reference>
<evidence type="ECO:0000259" key="9">
    <source>
        <dbReference type="PROSITE" id="PS50073"/>
    </source>
</evidence>
<feature type="region of interest" description="Disordered" evidence="8">
    <location>
        <begin position="135"/>
        <end position="266"/>
    </location>
</feature>
<feature type="compositionally biased region" description="Pro residues" evidence="8">
    <location>
        <begin position="574"/>
        <end position="583"/>
    </location>
</feature>
<dbReference type="GO" id="GO:0005507">
    <property type="term" value="F:copper ion binding"/>
    <property type="evidence" value="ECO:0007669"/>
    <property type="project" value="InterPro"/>
</dbReference>
<comment type="subcellular location">
    <subcellularLocation>
        <location evidence="1">Nucleus</location>
    </subcellularLocation>
</comment>
<dbReference type="GO" id="GO:0000978">
    <property type="term" value="F:RNA polymerase II cis-regulatory region sequence-specific DNA binding"/>
    <property type="evidence" value="ECO:0007669"/>
    <property type="project" value="TreeGrafter"/>
</dbReference>
<dbReference type="Gene3D" id="3.90.430.10">
    <property type="entry name" value="Copper fist DNA-binding domain"/>
    <property type="match status" value="1"/>
</dbReference>
<keyword evidence="2" id="KW-0479">Metal-binding</keyword>
<sequence length="583" mass="63264">MPLDEEGAKWSCEPCVRGHRSSKCQHFDRLMMKVPKAGRPLAKCPHPKGTCSCQKLYAFMVRIPKGSTCLCRPLYQVPMVVTEAGPSAQPTPGLPAPIAPTIASRNRIQKRPRRQSSLQAAPELVAKSLSAMDLPSKGYTAPTDQGPNPNASNIQSPYDEQYFQPIPPPTEYPQTQTPNGGFNFQGVYPVQPHSQPQRGGTEPQSATNGGCCAAQPPKEPSTKLPPSCCSSESPKAPEYNSTAPRFKLEEDTPSERPMSENSSHLASNYHPTWEHRLFSTIDAEKHAHDQNHTLPHFPHKNSISNLRSNETSSAPATAYSSPNTMRPYRSVTHPMGHFPSSEMHGFGFQTNRIQNDSHPHNCDCGDKCQCLGCASHPFNNTTRQHVQQMGYLITSRGDDQNSESNDNTGGPSFDSQPAPVGFDYNNGWPPNDSLPFHSPGHVHWNGPHPGPALDNPGSSAIAPAVYDPNQGQMLMQPAAYYELEYPVGLLDPCTNMTGTCQCGVNCNCVGCLTHNGHDGIPLELSPTQDNQTGGPTITGTTGPMSPAAYVPGHTNQPPIENSYTNHDFARHPQSPAPITPLPV</sequence>
<dbReference type="AlphaFoldDB" id="A0A0G2JBZ1"/>
<dbReference type="EMBL" id="LCZI01000124">
    <property type="protein sequence ID" value="KKZ68321.1"/>
    <property type="molecule type" value="Genomic_DNA"/>
</dbReference>
<comment type="caution">
    <text evidence="10">The sequence shown here is derived from an EMBL/GenBank/DDBJ whole genome shotgun (WGS) entry which is preliminary data.</text>
</comment>
<keyword evidence="4" id="KW-0186">Copper</keyword>
<name>A0A0G2JBZ1_9EURO</name>
<evidence type="ECO:0000256" key="1">
    <source>
        <dbReference type="ARBA" id="ARBA00004123"/>
    </source>
</evidence>
<dbReference type="GO" id="GO:0045944">
    <property type="term" value="P:positive regulation of transcription by RNA polymerase II"/>
    <property type="evidence" value="ECO:0007669"/>
    <property type="project" value="TreeGrafter"/>
</dbReference>
<feature type="region of interest" description="Disordered" evidence="8">
    <location>
        <begin position="396"/>
        <end position="426"/>
    </location>
</feature>
<feature type="domain" description="Copper-fist" evidence="9">
    <location>
        <begin position="6"/>
        <end position="41"/>
    </location>
</feature>
<dbReference type="InterPro" id="IPR036395">
    <property type="entry name" value="Cu_fist_DNA-bd_dom_sf"/>
</dbReference>
<dbReference type="PANTHER" id="PTHR28088:SF9">
    <property type="entry name" value="TRANSCRIPTION FACTOR GRISEA, PUTATIVE (AFU_ORTHOLOGUE AFUA_1G13190)-RELATED"/>
    <property type="match status" value="1"/>
</dbReference>
<dbReference type="GO" id="GO:0006878">
    <property type="term" value="P:intracellular copper ion homeostasis"/>
    <property type="evidence" value="ECO:0007669"/>
    <property type="project" value="TreeGrafter"/>
</dbReference>
<gene>
    <name evidence="10" type="ORF">EMCG_05996</name>
</gene>
<accession>A0A0G2JBZ1</accession>
<feature type="region of interest" description="Disordered" evidence="8">
    <location>
        <begin position="554"/>
        <end position="583"/>
    </location>
</feature>
<feature type="compositionally biased region" description="Polar residues" evidence="8">
    <location>
        <begin position="228"/>
        <end position="243"/>
    </location>
</feature>
<proteinExistence type="predicted"/>
<dbReference type="GO" id="GO:0000981">
    <property type="term" value="F:DNA-binding transcription factor activity, RNA polymerase II-specific"/>
    <property type="evidence" value="ECO:0007669"/>
    <property type="project" value="TreeGrafter"/>
</dbReference>
<feature type="compositionally biased region" description="Polar residues" evidence="8">
    <location>
        <begin position="402"/>
        <end position="415"/>
    </location>
</feature>
<dbReference type="GO" id="GO:0005634">
    <property type="term" value="C:nucleus"/>
    <property type="evidence" value="ECO:0007669"/>
    <property type="project" value="UniProtKB-SubCell"/>
</dbReference>
<keyword evidence="7" id="KW-0539">Nucleus</keyword>
<dbReference type="PROSITE" id="PS50073">
    <property type="entry name" value="COPPER_FIST_2"/>
    <property type="match status" value="1"/>
</dbReference>
<keyword evidence="3" id="KW-0862">Zinc</keyword>
<dbReference type="VEuPathDB" id="FungiDB:EMCG_05996"/>
<evidence type="ECO:0000256" key="6">
    <source>
        <dbReference type="ARBA" id="ARBA00023163"/>
    </source>
</evidence>
<organism evidence="10 11">
    <name type="scientific">[Emmonsia] crescens</name>
    <dbReference type="NCBI Taxonomy" id="73230"/>
    <lineage>
        <taxon>Eukaryota</taxon>
        <taxon>Fungi</taxon>
        <taxon>Dikarya</taxon>
        <taxon>Ascomycota</taxon>
        <taxon>Pezizomycotina</taxon>
        <taxon>Eurotiomycetes</taxon>
        <taxon>Eurotiomycetidae</taxon>
        <taxon>Onygenales</taxon>
        <taxon>Ajellomycetaceae</taxon>
        <taxon>Emergomyces</taxon>
    </lineage>
</organism>
<dbReference type="OrthoDB" id="5600085at2759"/>
<feature type="compositionally biased region" description="Polar residues" evidence="8">
    <location>
        <begin position="192"/>
        <end position="208"/>
    </location>
</feature>
<feature type="compositionally biased region" description="Basic and acidic residues" evidence="8">
    <location>
        <begin position="246"/>
        <end position="258"/>
    </location>
</feature>